<comment type="caution">
    <text evidence="2">The sequence shown here is derived from an EMBL/GenBank/DDBJ whole genome shotgun (WGS) entry which is preliminary data.</text>
</comment>
<gene>
    <name evidence="2" type="ORF">ZOSMA_2G03070</name>
</gene>
<reference evidence="3" key="1">
    <citation type="journal article" date="2016" name="Nature">
        <title>The genome of the seagrass Zostera marina reveals angiosperm adaptation to the sea.</title>
        <authorList>
            <person name="Olsen J.L."/>
            <person name="Rouze P."/>
            <person name="Verhelst B."/>
            <person name="Lin Y.-C."/>
            <person name="Bayer T."/>
            <person name="Collen J."/>
            <person name="Dattolo E."/>
            <person name="De Paoli E."/>
            <person name="Dittami S."/>
            <person name="Maumus F."/>
            <person name="Michel G."/>
            <person name="Kersting A."/>
            <person name="Lauritano C."/>
            <person name="Lohaus R."/>
            <person name="Toepel M."/>
            <person name="Tonon T."/>
            <person name="Vanneste K."/>
            <person name="Amirebrahimi M."/>
            <person name="Brakel J."/>
            <person name="Bostroem C."/>
            <person name="Chovatia M."/>
            <person name="Grimwood J."/>
            <person name="Jenkins J.W."/>
            <person name="Jueterbock A."/>
            <person name="Mraz A."/>
            <person name="Stam W.T."/>
            <person name="Tice H."/>
            <person name="Bornberg-Bauer E."/>
            <person name="Green P.J."/>
            <person name="Pearson G.A."/>
            <person name="Procaccini G."/>
            <person name="Duarte C.M."/>
            <person name="Schmutz J."/>
            <person name="Reusch T.B.H."/>
            <person name="Van de Peer Y."/>
        </authorList>
    </citation>
    <scope>NUCLEOTIDE SEQUENCE [LARGE SCALE GENOMIC DNA]</scope>
    <source>
        <strain evidence="3">cv. Finnish</strain>
    </source>
</reference>
<dbReference type="STRING" id="29655.A0A0K9PDH6"/>
<evidence type="ECO:0000313" key="3">
    <source>
        <dbReference type="Proteomes" id="UP000036987"/>
    </source>
</evidence>
<evidence type="ECO:0000256" key="1">
    <source>
        <dbReference type="SAM" id="Phobius"/>
    </source>
</evidence>
<keyword evidence="3" id="KW-1185">Reference proteome</keyword>
<accession>A0A0K9PDH6</accession>
<dbReference type="Proteomes" id="UP000036987">
    <property type="component" value="Unassembled WGS sequence"/>
</dbReference>
<evidence type="ECO:0000313" key="2">
    <source>
        <dbReference type="EMBL" id="KMZ66292.1"/>
    </source>
</evidence>
<dbReference type="AlphaFoldDB" id="A0A0K9PDH6"/>
<keyword evidence="1" id="KW-1133">Transmembrane helix</keyword>
<feature type="transmembrane region" description="Helical" evidence="1">
    <location>
        <begin position="31"/>
        <end position="53"/>
    </location>
</feature>
<sequence length="73" mass="8021">MGYSSNFDAMALLAANKGKTMEAIVESTIRFYLLPGFQFVQVFLAGVHAVLLMGRRASLVTKLEPEIVALIPY</sequence>
<keyword evidence="1" id="KW-0472">Membrane</keyword>
<proteinExistence type="predicted"/>
<dbReference type="OrthoDB" id="1748468at2759"/>
<name>A0A0K9PDH6_ZOSMR</name>
<keyword evidence="1" id="KW-0812">Transmembrane</keyword>
<dbReference type="EMBL" id="LFYR01000981">
    <property type="protein sequence ID" value="KMZ66292.1"/>
    <property type="molecule type" value="Genomic_DNA"/>
</dbReference>
<organism evidence="2 3">
    <name type="scientific">Zostera marina</name>
    <name type="common">Eelgrass</name>
    <dbReference type="NCBI Taxonomy" id="29655"/>
    <lineage>
        <taxon>Eukaryota</taxon>
        <taxon>Viridiplantae</taxon>
        <taxon>Streptophyta</taxon>
        <taxon>Embryophyta</taxon>
        <taxon>Tracheophyta</taxon>
        <taxon>Spermatophyta</taxon>
        <taxon>Magnoliopsida</taxon>
        <taxon>Liliopsida</taxon>
        <taxon>Zosteraceae</taxon>
        <taxon>Zostera</taxon>
    </lineage>
</organism>
<protein>
    <submittedName>
        <fullName evidence="2">Uncharacterized protein</fullName>
    </submittedName>
</protein>